<evidence type="ECO:0000313" key="14">
    <source>
        <dbReference type="EMBL" id="MDZ7466720.1"/>
    </source>
</evidence>
<dbReference type="Gene3D" id="3.10.50.40">
    <property type="match status" value="1"/>
</dbReference>
<evidence type="ECO:0000256" key="6">
    <source>
        <dbReference type="ARBA" id="ARBA00023136"/>
    </source>
</evidence>
<dbReference type="KEGG" id="rpln:B1209_21145"/>
<keyword evidence="6 12" id="KW-0472">Membrane</keyword>
<dbReference type="InterPro" id="IPR023058">
    <property type="entry name" value="PPIase_PpiC_CS"/>
</dbReference>
<evidence type="ECO:0000256" key="4">
    <source>
        <dbReference type="ARBA" id="ARBA00022692"/>
    </source>
</evidence>
<dbReference type="PROSITE" id="PS01096">
    <property type="entry name" value="PPIC_PPIASE_1"/>
    <property type="match status" value="1"/>
</dbReference>
<accession>A0A2C5UXL8</accession>
<dbReference type="SUPFAM" id="SSF54534">
    <property type="entry name" value="FKBP-like"/>
    <property type="match status" value="1"/>
</dbReference>
<proteinExistence type="inferred from homology"/>
<keyword evidence="4 12" id="KW-0812">Transmembrane</keyword>
<evidence type="ECO:0000256" key="2">
    <source>
        <dbReference type="ARBA" id="ARBA00022475"/>
    </source>
</evidence>
<dbReference type="Gene3D" id="1.10.4030.10">
    <property type="entry name" value="Porin chaperone SurA, peptide-binding domain"/>
    <property type="match status" value="1"/>
</dbReference>
<protein>
    <recommendedName>
        <fullName evidence="9">Periplasmic chaperone PpiD</fullName>
    </recommendedName>
    <alternativeName>
        <fullName evidence="10">Periplasmic folding chaperone</fullName>
    </alternativeName>
</protein>
<dbReference type="EMBL" id="JAXUDK010000008">
    <property type="protein sequence ID" value="MDZ7466720.1"/>
    <property type="molecule type" value="Genomic_DNA"/>
</dbReference>
<keyword evidence="2" id="KW-1003">Cell membrane</keyword>
<organism evidence="15 16">
    <name type="scientific">Raoultella planticola</name>
    <name type="common">Klebsiella planticola</name>
    <dbReference type="NCBI Taxonomy" id="575"/>
    <lineage>
        <taxon>Bacteria</taxon>
        <taxon>Pseudomonadati</taxon>
        <taxon>Pseudomonadota</taxon>
        <taxon>Gammaproteobacteria</taxon>
        <taxon>Enterobacterales</taxon>
        <taxon>Enterobacteriaceae</taxon>
        <taxon>Klebsiella/Raoultella group</taxon>
        <taxon>Raoultella</taxon>
    </lineage>
</organism>
<keyword evidence="3" id="KW-0997">Cell inner membrane</keyword>
<dbReference type="Pfam" id="PF13624">
    <property type="entry name" value="SurA_N_3"/>
    <property type="match status" value="1"/>
</dbReference>
<evidence type="ECO:0000256" key="12">
    <source>
        <dbReference type="SAM" id="Phobius"/>
    </source>
</evidence>
<keyword evidence="7" id="KW-0143">Chaperone</keyword>
<keyword evidence="17" id="KW-1185">Reference proteome</keyword>
<keyword evidence="11" id="KW-0697">Rotamase</keyword>
<dbReference type="PROSITE" id="PS50198">
    <property type="entry name" value="PPIC_PPIASE_2"/>
    <property type="match status" value="1"/>
</dbReference>
<dbReference type="Proteomes" id="UP000288843">
    <property type="component" value="Unassembled WGS sequence"/>
</dbReference>
<evidence type="ECO:0000256" key="1">
    <source>
        <dbReference type="ARBA" id="ARBA00004382"/>
    </source>
</evidence>
<dbReference type="PANTHER" id="PTHR47529:SF1">
    <property type="entry name" value="PERIPLASMIC CHAPERONE PPID"/>
    <property type="match status" value="1"/>
</dbReference>
<evidence type="ECO:0000256" key="7">
    <source>
        <dbReference type="ARBA" id="ARBA00023186"/>
    </source>
</evidence>
<name>A0A2C5UXL8_RAOPL</name>
<evidence type="ECO:0000256" key="3">
    <source>
        <dbReference type="ARBA" id="ARBA00022519"/>
    </source>
</evidence>
<dbReference type="Pfam" id="PF13145">
    <property type="entry name" value="Rotamase_2"/>
    <property type="match status" value="1"/>
</dbReference>
<dbReference type="EMBL" id="QKOX01000016">
    <property type="protein sequence ID" value="RWT21600.1"/>
    <property type="molecule type" value="Genomic_DNA"/>
</dbReference>
<sequence length="624" mass="67966">MMDNLRTAANSVVLKIIFGIIIISFILTGVSGYLIGGSNNYAAKVNDQEIGRSQFENAVASERNRMQQQLGDQFSELAANENYMKTMRQQVLNRLIDESLLDQYARELGLSVSDAQVKQAIFQTQAFQTDGKFDNERFSGIVNQMGMTTDQYAQALRNQLTTQQLINAIAGTDFMLSGESDQLAALVSQQRVVREATIDVNALAAKQAVTDEEVNAYYQQNQARFMAPEQFRVSYIKMDAAGMQENASDEEIQSWYDQHQDQFTQPQRNRYSVIQTKTEADAQTVLDELKKGTDFATLAKEKSTDIISARNGGDMGWMDDAATVPELKNAGLKEKGQLSGVIKSSVGFLVVRLDDVQPAKVKPLAEVRDDIAAKVKQEKALDAYYALQQKVSDAASNDNESLASAAQAADVKVSETGWFGRDNLPEELNFKPVSDAIFNGGLVGENGTPGSNSDIITVDGDRAFVLRISEHKAEAVKPLADVKAQVIDIVKHTKAEQQAKLDADKLLAALKDGKGDEAMKAAGLSFGPAQTLARTGQDPLSQAAFALPLPQQGKPVYGMGSDIKGNVVLLALDEVKAGDMPEAQKKAMVQGITQNNAQIAFEALMSNLRKSAKIKLGDAIDQQQ</sequence>
<evidence type="ECO:0000256" key="5">
    <source>
        <dbReference type="ARBA" id="ARBA00022989"/>
    </source>
</evidence>
<dbReference type="InterPro" id="IPR000297">
    <property type="entry name" value="PPIase_PpiC"/>
</dbReference>
<dbReference type="SUPFAM" id="SSF109998">
    <property type="entry name" value="Triger factor/SurA peptide-binding domain-like"/>
    <property type="match status" value="1"/>
</dbReference>
<dbReference type="PANTHER" id="PTHR47529">
    <property type="entry name" value="PEPTIDYL-PROLYL CIS-TRANS ISOMERASE D"/>
    <property type="match status" value="1"/>
</dbReference>
<comment type="caution">
    <text evidence="15">The sequence shown here is derived from an EMBL/GenBank/DDBJ whole genome shotgun (WGS) entry which is preliminary data.</text>
</comment>
<dbReference type="InterPro" id="IPR052029">
    <property type="entry name" value="PpiD_chaperone"/>
</dbReference>
<keyword evidence="5 12" id="KW-1133">Transmembrane helix</keyword>
<comment type="similarity">
    <text evidence="8">Belongs to the PpiD chaperone family.</text>
</comment>
<evidence type="ECO:0000259" key="13">
    <source>
        <dbReference type="PROSITE" id="PS50198"/>
    </source>
</evidence>
<dbReference type="InterPro" id="IPR046357">
    <property type="entry name" value="PPIase_dom_sf"/>
</dbReference>
<evidence type="ECO:0000256" key="10">
    <source>
        <dbReference type="ARBA" id="ARBA00042775"/>
    </source>
</evidence>
<evidence type="ECO:0000313" key="17">
    <source>
        <dbReference type="Proteomes" id="UP001293169"/>
    </source>
</evidence>
<reference evidence="15 16" key="1">
    <citation type="submission" date="2018-06" db="EMBL/GenBank/DDBJ databases">
        <title>Carbapenemase-producing Enterobacteriaceae present in wastewater treatment plant effluent and nearby surface waters in the US.</title>
        <authorList>
            <person name="Mathys D.A."/>
            <person name="Mollenkopf D.F."/>
            <person name="Feicht S.M."/>
            <person name="Adams R.J."/>
            <person name="Albers A.L."/>
            <person name="Stuever D.M."/>
            <person name="Daniels J.B."/>
            <person name="Wittum T.E."/>
        </authorList>
    </citation>
    <scope>NUCLEOTIDE SEQUENCE [LARGE SCALE GENOMIC DNA]</scope>
    <source>
        <strain evidence="15 16">GEO_47_Down_B</strain>
    </source>
</reference>
<dbReference type="NCBIfam" id="NF008054">
    <property type="entry name" value="PRK10788.1"/>
    <property type="match status" value="1"/>
</dbReference>
<dbReference type="GO" id="GO:0005886">
    <property type="term" value="C:plasma membrane"/>
    <property type="evidence" value="ECO:0007669"/>
    <property type="project" value="UniProtKB-SubCell"/>
</dbReference>
<dbReference type="Proteomes" id="UP001293169">
    <property type="component" value="Unassembled WGS sequence"/>
</dbReference>
<evidence type="ECO:0000256" key="11">
    <source>
        <dbReference type="PROSITE-ProRule" id="PRU00278"/>
    </source>
</evidence>
<gene>
    <name evidence="14" type="primary">ppiD</name>
    <name evidence="15" type="ORF">DN603_16710</name>
    <name evidence="14" type="ORF">U5E74_13775</name>
</gene>
<feature type="domain" description="PpiC" evidence="13">
    <location>
        <begin position="266"/>
        <end position="355"/>
    </location>
</feature>
<dbReference type="AlphaFoldDB" id="A0A2C5UXL8"/>
<comment type="subcellular location">
    <subcellularLocation>
        <location evidence="1">Cell inner membrane</location>
        <topology evidence="1">Single-pass type II membrane protein</topology>
        <orientation evidence="1">Periplasmic side</orientation>
    </subcellularLocation>
</comment>
<reference evidence="14 17" key="2">
    <citation type="submission" date="2023-12" db="EMBL/GenBank/DDBJ databases">
        <title>N/s.</title>
        <authorList>
            <person name="Dale J."/>
        </authorList>
    </citation>
    <scope>NUCLEOTIDE SEQUENCE [LARGE SCALE GENOMIC DNA]</scope>
    <source>
        <strain evidence="14 17">2023EL-01226</strain>
    </source>
</reference>
<dbReference type="RefSeq" id="WP_032696538.1">
    <property type="nucleotide sequence ID" value="NZ_ABZSJN020000237.1"/>
</dbReference>
<dbReference type="GO" id="GO:0003755">
    <property type="term" value="F:peptidyl-prolyl cis-trans isomerase activity"/>
    <property type="evidence" value="ECO:0007669"/>
    <property type="project" value="UniProtKB-KW"/>
</dbReference>
<keyword evidence="11 15" id="KW-0413">Isomerase</keyword>
<evidence type="ECO:0000313" key="15">
    <source>
        <dbReference type="EMBL" id="RWT21600.1"/>
    </source>
</evidence>
<evidence type="ECO:0000313" key="16">
    <source>
        <dbReference type="Proteomes" id="UP000288843"/>
    </source>
</evidence>
<evidence type="ECO:0000256" key="8">
    <source>
        <dbReference type="ARBA" id="ARBA00038408"/>
    </source>
</evidence>
<evidence type="ECO:0000256" key="9">
    <source>
        <dbReference type="ARBA" id="ARBA00040743"/>
    </source>
</evidence>
<dbReference type="InterPro" id="IPR027304">
    <property type="entry name" value="Trigger_fact/SurA_dom_sf"/>
</dbReference>
<feature type="transmembrane region" description="Helical" evidence="12">
    <location>
        <begin position="12"/>
        <end position="35"/>
    </location>
</feature>